<dbReference type="GO" id="GO:0016747">
    <property type="term" value="F:acyltransferase activity, transferring groups other than amino-acyl groups"/>
    <property type="evidence" value="ECO:0007669"/>
    <property type="project" value="InterPro"/>
</dbReference>
<keyword evidence="1" id="KW-0812">Transmembrane</keyword>
<keyword evidence="1" id="KW-1133">Transmembrane helix</keyword>
<sequence length="194" mass="22264">MESALHTLSSKPKRDSRNSSIDLIRIIAAFGVIFIHVHTDSNTAENVSFFFLKLCVPFFFATSLVYFVQSLDVAISVKVIIGKIWKRIGIPFLAWTVIYLGLRTAKYLITGSSTKFTINLLVRAFLYGESSEQMYYLPELIIMQFSILGIFLLVTRIKRSIGLCLLIFSIVYLYWGYIHNYYGVISLSHFLVYK</sequence>
<feature type="transmembrane region" description="Helical" evidence="1">
    <location>
        <begin position="161"/>
        <end position="178"/>
    </location>
</feature>
<feature type="transmembrane region" description="Helical" evidence="1">
    <location>
        <begin position="88"/>
        <end position="109"/>
    </location>
</feature>
<keyword evidence="3" id="KW-0012">Acyltransferase</keyword>
<keyword evidence="4" id="KW-1185">Reference proteome</keyword>
<accession>A0A7G5GS36</accession>
<dbReference type="Pfam" id="PF01757">
    <property type="entry name" value="Acyl_transf_3"/>
    <property type="match status" value="1"/>
</dbReference>
<dbReference type="RefSeq" id="WP_182458957.1">
    <property type="nucleotide sequence ID" value="NZ_CP059732.1"/>
</dbReference>
<evidence type="ECO:0000313" key="4">
    <source>
        <dbReference type="Proteomes" id="UP000515369"/>
    </source>
</evidence>
<evidence type="ECO:0000259" key="2">
    <source>
        <dbReference type="Pfam" id="PF01757"/>
    </source>
</evidence>
<dbReference type="InterPro" id="IPR002656">
    <property type="entry name" value="Acyl_transf_3_dom"/>
</dbReference>
<name>A0A7G5GS36_9BACT</name>
<feature type="transmembrane region" description="Helical" evidence="1">
    <location>
        <begin position="135"/>
        <end position="154"/>
    </location>
</feature>
<feature type="transmembrane region" description="Helical" evidence="1">
    <location>
        <begin position="21"/>
        <end position="38"/>
    </location>
</feature>
<evidence type="ECO:0000313" key="3">
    <source>
        <dbReference type="EMBL" id="QMW01678.1"/>
    </source>
</evidence>
<dbReference type="KEGG" id="sfol:H3H32_27555"/>
<dbReference type="EMBL" id="CP059732">
    <property type="protein sequence ID" value="QMW01678.1"/>
    <property type="molecule type" value="Genomic_DNA"/>
</dbReference>
<feature type="transmembrane region" description="Helical" evidence="1">
    <location>
        <begin position="50"/>
        <end position="68"/>
    </location>
</feature>
<reference evidence="3 4" key="1">
    <citation type="submission" date="2020-07" db="EMBL/GenBank/DDBJ databases">
        <title>Spirosoma foliorum sp. nov., isolated from the leaves on the Nejang mountain Korea, Republic of.</title>
        <authorList>
            <person name="Ho H."/>
            <person name="Lee Y.-J."/>
            <person name="Nurcahyanto D.-A."/>
            <person name="Kim S.-G."/>
        </authorList>
    </citation>
    <scope>NUCLEOTIDE SEQUENCE [LARGE SCALE GENOMIC DNA]</scope>
    <source>
        <strain evidence="3 4">PL0136</strain>
    </source>
</reference>
<organism evidence="3 4">
    <name type="scientific">Spirosoma foliorum</name>
    <dbReference type="NCBI Taxonomy" id="2710596"/>
    <lineage>
        <taxon>Bacteria</taxon>
        <taxon>Pseudomonadati</taxon>
        <taxon>Bacteroidota</taxon>
        <taxon>Cytophagia</taxon>
        <taxon>Cytophagales</taxon>
        <taxon>Cytophagaceae</taxon>
        <taxon>Spirosoma</taxon>
    </lineage>
</organism>
<keyword evidence="1" id="KW-0472">Membrane</keyword>
<dbReference type="Proteomes" id="UP000515369">
    <property type="component" value="Chromosome"/>
</dbReference>
<dbReference type="AlphaFoldDB" id="A0A7G5GS36"/>
<gene>
    <name evidence="3" type="ORF">H3H32_27555</name>
</gene>
<keyword evidence="3" id="KW-0808">Transferase</keyword>
<evidence type="ECO:0000256" key="1">
    <source>
        <dbReference type="SAM" id="Phobius"/>
    </source>
</evidence>
<protein>
    <submittedName>
        <fullName evidence="3">Acyltransferase family protein</fullName>
    </submittedName>
</protein>
<feature type="domain" description="Acyltransferase 3" evidence="2">
    <location>
        <begin position="19"/>
        <end position="186"/>
    </location>
</feature>
<proteinExistence type="predicted"/>